<gene>
    <name evidence="2" type="ORF">LMG28688_01697</name>
</gene>
<dbReference type="AlphaFoldDB" id="A0A6J5FNN5"/>
<organism evidence="2 3">
    <name type="scientific">Paraburkholderia caffeinitolerans</name>
    <dbReference type="NCBI Taxonomy" id="1723730"/>
    <lineage>
        <taxon>Bacteria</taxon>
        <taxon>Pseudomonadati</taxon>
        <taxon>Pseudomonadota</taxon>
        <taxon>Betaproteobacteria</taxon>
        <taxon>Burkholderiales</taxon>
        <taxon>Burkholderiaceae</taxon>
        <taxon>Paraburkholderia</taxon>
    </lineage>
</organism>
<dbReference type="RefSeq" id="WP_175194710.1">
    <property type="nucleotide sequence ID" value="NZ_CADIKL010000006.1"/>
</dbReference>
<evidence type="ECO:0008006" key="4">
    <source>
        <dbReference type="Google" id="ProtNLM"/>
    </source>
</evidence>
<dbReference type="Proteomes" id="UP000494119">
    <property type="component" value="Unassembled WGS sequence"/>
</dbReference>
<reference evidence="2 3" key="1">
    <citation type="submission" date="2020-04" db="EMBL/GenBank/DDBJ databases">
        <authorList>
            <person name="De Canck E."/>
        </authorList>
    </citation>
    <scope>NUCLEOTIDE SEQUENCE [LARGE SCALE GENOMIC DNA]</scope>
    <source>
        <strain evidence="2 3">LMG 28688</strain>
    </source>
</reference>
<feature type="chain" id="PRO_5027052074" description="DUF4148 domain-containing protein" evidence="1">
    <location>
        <begin position="23"/>
        <end position="72"/>
    </location>
</feature>
<accession>A0A6J5FNN5</accession>
<keyword evidence="1" id="KW-0732">Signal</keyword>
<name>A0A6J5FNN5_9BURK</name>
<evidence type="ECO:0000313" key="3">
    <source>
        <dbReference type="Proteomes" id="UP000494119"/>
    </source>
</evidence>
<evidence type="ECO:0000256" key="1">
    <source>
        <dbReference type="SAM" id="SignalP"/>
    </source>
</evidence>
<evidence type="ECO:0000313" key="2">
    <source>
        <dbReference type="EMBL" id="CAB3783683.1"/>
    </source>
</evidence>
<proteinExistence type="predicted"/>
<dbReference type="EMBL" id="CADIKL010000006">
    <property type="protein sequence ID" value="CAB3783683.1"/>
    <property type="molecule type" value="Genomic_DNA"/>
</dbReference>
<keyword evidence="3" id="KW-1185">Reference proteome</keyword>
<protein>
    <recommendedName>
        <fullName evidence="4">DUF4148 domain-containing protein</fullName>
    </recommendedName>
</protein>
<dbReference type="InterPro" id="IPR025421">
    <property type="entry name" value="DUF4148"/>
</dbReference>
<feature type="signal peptide" evidence="1">
    <location>
        <begin position="1"/>
        <end position="22"/>
    </location>
</feature>
<dbReference type="Pfam" id="PF13663">
    <property type="entry name" value="DUF4148"/>
    <property type="match status" value="1"/>
</dbReference>
<sequence>MKTLIQAIAVASALAVPVLSFAEQTQPLTRAQVRNEYVQLKQAGYEATDYNYEASMRAAEAKIAHKSEAPAH</sequence>